<reference evidence="2" key="1">
    <citation type="submission" date="2015-03" db="EMBL/GenBank/DDBJ databases">
        <authorList>
            <person name="Urmite Genomes"/>
        </authorList>
    </citation>
    <scope>NUCLEOTIDE SEQUENCE [LARGE SCALE GENOMIC DNA]</scope>
    <source>
        <strain evidence="2">CSUR P1344</strain>
    </source>
</reference>
<accession>A0A0U1DPM5</accession>
<dbReference type="Proteomes" id="UP000199601">
    <property type="component" value="Unassembled WGS sequence"/>
</dbReference>
<evidence type="ECO:0000313" key="2">
    <source>
        <dbReference type="Proteomes" id="UP000199601"/>
    </source>
</evidence>
<dbReference type="EMBL" id="CTEC01000002">
    <property type="protein sequence ID" value="CQD20488.1"/>
    <property type="molecule type" value="Genomic_DNA"/>
</dbReference>
<protein>
    <submittedName>
        <fullName evidence="1">Uncharacterized protein</fullName>
    </submittedName>
</protein>
<proteinExistence type="predicted"/>
<sequence length="60" mass="6543">MWRAVAVRQPGGWGSGRKRGPANPWWLGSWLGLMAGVVGNRVCSRKILAEALLGDMHKPC</sequence>
<gene>
    <name evidence="1" type="ORF">BN000_04926</name>
</gene>
<keyword evidence="2" id="KW-1185">Reference proteome</keyword>
<evidence type="ECO:0000313" key="1">
    <source>
        <dbReference type="EMBL" id="CQD20488.1"/>
    </source>
</evidence>
<name>A0A0U1DPM5_9MYCO</name>
<dbReference type="AlphaFoldDB" id="A0A0U1DPM5"/>
<organism evidence="1 2">
    <name type="scientific">Mycobacterium europaeum</name>
    <dbReference type="NCBI Taxonomy" id="761804"/>
    <lineage>
        <taxon>Bacteria</taxon>
        <taxon>Bacillati</taxon>
        <taxon>Actinomycetota</taxon>
        <taxon>Actinomycetes</taxon>
        <taxon>Mycobacteriales</taxon>
        <taxon>Mycobacteriaceae</taxon>
        <taxon>Mycobacterium</taxon>
        <taxon>Mycobacterium simiae complex</taxon>
    </lineage>
</organism>